<keyword evidence="1" id="KW-0472">Membrane</keyword>
<evidence type="ECO:0000313" key="3">
    <source>
        <dbReference type="Proteomes" id="UP000241690"/>
    </source>
</evidence>
<evidence type="ECO:0000313" key="2">
    <source>
        <dbReference type="EMBL" id="PTB50510.1"/>
    </source>
</evidence>
<name>A0A2T4A0C2_TRIHA</name>
<feature type="transmembrane region" description="Helical" evidence="1">
    <location>
        <begin position="42"/>
        <end position="65"/>
    </location>
</feature>
<dbReference type="RefSeq" id="XP_024770187.1">
    <property type="nucleotide sequence ID" value="XM_024913821.1"/>
</dbReference>
<proteinExistence type="predicted"/>
<evidence type="ECO:0000256" key="1">
    <source>
        <dbReference type="SAM" id="Phobius"/>
    </source>
</evidence>
<dbReference type="EMBL" id="KZ679688">
    <property type="protein sequence ID" value="PTB50510.1"/>
    <property type="molecule type" value="Genomic_DNA"/>
</dbReference>
<gene>
    <name evidence="2" type="ORF">M431DRAFT_255387</name>
</gene>
<keyword evidence="3" id="KW-1185">Reference proteome</keyword>
<accession>A0A2T4A0C2</accession>
<organism evidence="2 3">
    <name type="scientific">Trichoderma harzianum CBS 226.95</name>
    <dbReference type="NCBI Taxonomy" id="983964"/>
    <lineage>
        <taxon>Eukaryota</taxon>
        <taxon>Fungi</taxon>
        <taxon>Dikarya</taxon>
        <taxon>Ascomycota</taxon>
        <taxon>Pezizomycotina</taxon>
        <taxon>Sordariomycetes</taxon>
        <taxon>Hypocreomycetidae</taxon>
        <taxon>Hypocreales</taxon>
        <taxon>Hypocreaceae</taxon>
        <taxon>Trichoderma</taxon>
    </lineage>
</organism>
<dbReference type="Proteomes" id="UP000241690">
    <property type="component" value="Unassembled WGS sequence"/>
</dbReference>
<keyword evidence="1" id="KW-0812">Transmembrane</keyword>
<sequence>MKKKDTGRGWRKILYTAFNARHISPQFLPLPGAERKRHLASCLPVVLCILQLLYSVMLPITLLWMS</sequence>
<keyword evidence="1" id="KW-1133">Transmembrane helix</keyword>
<protein>
    <submittedName>
        <fullName evidence="2">Uncharacterized protein</fullName>
    </submittedName>
</protein>
<dbReference type="AlphaFoldDB" id="A0A2T4A0C2"/>
<reference evidence="2 3" key="1">
    <citation type="submission" date="2016-07" db="EMBL/GenBank/DDBJ databases">
        <title>Multiple horizontal gene transfer events from other fungi enriched the ability of initially mycotrophic Trichoderma (Ascomycota) to feed on dead plant biomass.</title>
        <authorList>
            <consortium name="DOE Joint Genome Institute"/>
            <person name="Aerts A."/>
            <person name="Atanasova L."/>
            <person name="Chenthamara K."/>
            <person name="Zhang J."/>
            <person name="Grujic M."/>
            <person name="Henrissat B."/>
            <person name="Kuo A."/>
            <person name="Salamov A."/>
            <person name="Lipzen A."/>
            <person name="Labutti K."/>
            <person name="Barry K."/>
            <person name="Miao Y."/>
            <person name="Rahimi M.J."/>
            <person name="Shen Q."/>
            <person name="Grigoriev I.V."/>
            <person name="Kubicek C.P."/>
            <person name="Druzhinina I.S."/>
        </authorList>
    </citation>
    <scope>NUCLEOTIDE SEQUENCE [LARGE SCALE GENOMIC DNA]</scope>
    <source>
        <strain evidence="2 3">CBS 226.95</strain>
    </source>
</reference>
<dbReference type="GeneID" id="36622385"/>